<dbReference type="PATRIC" id="fig|765912.4.peg.498"/>
<name>L0GRH8_9GAMM</name>
<dbReference type="OrthoDB" id="5767052at2"/>
<gene>
    <name evidence="1" type="ORF">Thimo_0514</name>
</gene>
<evidence type="ECO:0000313" key="1">
    <source>
        <dbReference type="EMBL" id="AGA89368.1"/>
    </source>
</evidence>
<dbReference type="HOGENOM" id="CLU_061560_2_0_6"/>
<protein>
    <recommendedName>
        <fullName evidence="3">Lipoprotein</fullName>
    </recommendedName>
</protein>
<dbReference type="PROSITE" id="PS51257">
    <property type="entry name" value="PROKAR_LIPOPROTEIN"/>
    <property type="match status" value="1"/>
</dbReference>
<dbReference type="Proteomes" id="UP000010816">
    <property type="component" value="Chromosome"/>
</dbReference>
<dbReference type="AlphaFoldDB" id="L0GRH8"/>
<dbReference type="RefSeq" id="WP_015279516.1">
    <property type="nucleotide sequence ID" value="NC_019940.1"/>
</dbReference>
<dbReference type="Pfam" id="PF19795">
    <property type="entry name" value="DUF6279"/>
    <property type="match status" value="1"/>
</dbReference>
<keyword evidence="2" id="KW-1185">Reference proteome</keyword>
<evidence type="ECO:0008006" key="3">
    <source>
        <dbReference type="Google" id="ProtNLM"/>
    </source>
</evidence>
<proteinExistence type="predicted"/>
<reference evidence="1 2" key="1">
    <citation type="submission" date="2011-09" db="EMBL/GenBank/DDBJ databases">
        <title>Complete sequence of chromosome of Thioflavicoccus mobilis 8321.</title>
        <authorList>
            <consortium name="US DOE Joint Genome Institute"/>
            <person name="Lucas S."/>
            <person name="Han J."/>
            <person name="Lapidus A."/>
            <person name="Cheng J.-F."/>
            <person name="Goodwin L."/>
            <person name="Pitluck S."/>
            <person name="Peters L."/>
            <person name="Ovchinnikova G."/>
            <person name="Lu M."/>
            <person name="Detter J.C."/>
            <person name="Han C."/>
            <person name="Tapia R."/>
            <person name="Land M."/>
            <person name="Hauser L."/>
            <person name="Kyrpides N."/>
            <person name="Ivanova N."/>
            <person name="Pagani I."/>
            <person name="Vogl K."/>
            <person name="Liu Z."/>
            <person name="Imhoff J."/>
            <person name="Thiel V."/>
            <person name="Frigaard N.-U."/>
            <person name="Bryant D."/>
            <person name="Woyke T."/>
        </authorList>
    </citation>
    <scope>NUCLEOTIDE SEQUENCE [LARGE SCALE GENOMIC DNA]</scope>
    <source>
        <strain evidence="1 2">8321</strain>
    </source>
</reference>
<sequence>MSSTPWRRLALGVFLALATVALAGCSRVQLAYNTADLFITHYVESNMGFTSAQVASWRPALSEALARHRRQELPYLAAFFDTAWRDARRGFDAQSVDCLLAQFQTLYRHHAAMTAALLAPLLAEATPQQIDKLEEKFRKDMEEDGVQNAPPQRTARAARKRAERYGESAEWWIGPLNEQQHRIIAEVTAEIPDTAERWTIYRYRKQSELIGLLRRDADTARVQAFLSDWLVEYRDLPPELRRIREAIRAGIGELLVRLDTSFTDEQRNHLTQRLKSLRDDFMKLQPQPHLAPVRCVGA</sequence>
<dbReference type="EMBL" id="CP003051">
    <property type="protein sequence ID" value="AGA89368.1"/>
    <property type="molecule type" value="Genomic_DNA"/>
</dbReference>
<accession>L0GRH8</accession>
<evidence type="ECO:0000313" key="2">
    <source>
        <dbReference type="Proteomes" id="UP000010816"/>
    </source>
</evidence>
<dbReference type="STRING" id="765912.Thimo_0514"/>
<dbReference type="KEGG" id="tmb:Thimo_0514"/>
<dbReference type="eggNOG" id="ENOG5031P9E">
    <property type="taxonomic scope" value="Bacteria"/>
</dbReference>
<organism evidence="1 2">
    <name type="scientific">Thioflavicoccus mobilis 8321</name>
    <dbReference type="NCBI Taxonomy" id="765912"/>
    <lineage>
        <taxon>Bacteria</taxon>
        <taxon>Pseudomonadati</taxon>
        <taxon>Pseudomonadota</taxon>
        <taxon>Gammaproteobacteria</taxon>
        <taxon>Chromatiales</taxon>
        <taxon>Chromatiaceae</taxon>
        <taxon>Thioflavicoccus</taxon>
    </lineage>
</organism>